<dbReference type="Proteomes" id="UP000838756">
    <property type="component" value="Unassembled WGS sequence"/>
</dbReference>
<comment type="caution">
    <text evidence="1">The sequence shown here is derived from an EMBL/GenBank/DDBJ whole genome shotgun (WGS) entry which is preliminary data.</text>
</comment>
<organism evidence="1 2">
    <name type="scientific">Pararge aegeria aegeria</name>
    <dbReference type="NCBI Taxonomy" id="348720"/>
    <lineage>
        <taxon>Eukaryota</taxon>
        <taxon>Metazoa</taxon>
        <taxon>Ecdysozoa</taxon>
        <taxon>Arthropoda</taxon>
        <taxon>Hexapoda</taxon>
        <taxon>Insecta</taxon>
        <taxon>Pterygota</taxon>
        <taxon>Neoptera</taxon>
        <taxon>Endopterygota</taxon>
        <taxon>Lepidoptera</taxon>
        <taxon>Glossata</taxon>
        <taxon>Ditrysia</taxon>
        <taxon>Papilionoidea</taxon>
        <taxon>Nymphalidae</taxon>
        <taxon>Satyrinae</taxon>
        <taxon>Satyrini</taxon>
        <taxon>Parargina</taxon>
        <taxon>Pararge</taxon>
    </lineage>
</organism>
<keyword evidence="2" id="KW-1185">Reference proteome</keyword>
<reference evidence="1" key="1">
    <citation type="submission" date="2022-03" db="EMBL/GenBank/DDBJ databases">
        <authorList>
            <person name="Lindestad O."/>
        </authorList>
    </citation>
    <scope>NUCLEOTIDE SEQUENCE</scope>
</reference>
<evidence type="ECO:0000313" key="1">
    <source>
        <dbReference type="EMBL" id="CAH2265122.1"/>
    </source>
</evidence>
<proteinExistence type="predicted"/>
<accession>A0A8S4SFU0</accession>
<protein>
    <submittedName>
        <fullName evidence="1">Jg9276 protein</fullName>
    </submittedName>
</protein>
<sequence length="107" mass="11716">MTSGESMRAAGGKPPSTVYCGTPYKRPMYSSGRRLVDMMIMMRPFTITIDQFNRLMSTAGHRSFVGRSKIHDPGPLVSSGSQRVHLVEGGPKLRLPVRGRHSSTLGP</sequence>
<dbReference type="AlphaFoldDB" id="A0A8S4SFU0"/>
<gene>
    <name evidence="1" type="primary">jg9276</name>
    <name evidence="1" type="ORF">PAEG_LOCUS24783</name>
</gene>
<dbReference type="OrthoDB" id="7466345at2759"/>
<evidence type="ECO:0000313" key="2">
    <source>
        <dbReference type="Proteomes" id="UP000838756"/>
    </source>
</evidence>
<dbReference type="EMBL" id="CAKXAJ010026273">
    <property type="protein sequence ID" value="CAH2265122.1"/>
    <property type="molecule type" value="Genomic_DNA"/>
</dbReference>
<name>A0A8S4SFU0_9NEOP</name>